<dbReference type="PROSITE" id="PS00061">
    <property type="entry name" value="ADH_SHORT"/>
    <property type="match status" value="1"/>
</dbReference>
<dbReference type="InterPro" id="IPR002347">
    <property type="entry name" value="SDR_fam"/>
</dbReference>
<dbReference type="GO" id="GO:0016491">
    <property type="term" value="F:oxidoreductase activity"/>
    <property type="evidence" value="ECO:0007669"/>
    <property type="project" value="UniProtKB-KW"/>
</dbReference>
<dbReference type="PhylomeDB" id="A0A0G4I910"/>
<accession>A0A0G4I910</accession>
<evidence type="ECO:0008006" key="4">
    <source>
        <dbReference type="Google" id="ProtNLM"/>
    </source>
</evidence>
<dbReference type="VEuPathDB" id="CryptoDB:Cvel_12042"/>
<dbReference type="SUPFAM" id="SSF51735">
    <property type="entry name" value="NAD(P)-binding Rossmann-fold domains"/>
    <property type="match status" value="1"/>
</dbReference>
<dbReference type="InterPro" id="IPR036291">
    <property type="entry name" value="NAD(P)-bd_dom_sf"/>
</dbReference>
<protein>
    <recommendedName>
        <fullName evidence="4">Oxidoreductase</fullName>
    </recommendedName>
</protein>
<dbReference type="PANTHER" id="PTHR24321">
    <property type="entry name" value="DEHYDROGENASES, SHORT CHAIN"/>
    <property type="match status" value="1"/>
</dbReference>
<dbReference type="FunFam" id="3.40.50.720:FF:000084">
    <property type="entry name" value="Short-chain dehydrogenase reductase"/>
    <property type="match status" value="1"/>
</dbReference>
<dbReference type="AlphaFoldDB" id="A0A0G4I910"/>
<comment type="similarity">
    <text evidence="1">Belongs to the short-chain dehydrogenases/reductases (SDR) family.</text>
</comment>
<dbReference type="PRINTS" id="PR00081">
    <property type="entry name" value="GDHRDH"/>
</dbReference>
<reference evidence="3" key="1">
    <citation type="submission" date="2014-11" db="EMBL/GenBank/DDBJ databases">
        <authorList>
            <person name="Otto D Thomas"/>
            <person name="Naeem Raeece"/>
        </authorList>
    </citation>
    <scope>NUCLEOTIDE SEQUENCE</scope>
</reference>
<organism evidence="3">
    <name type="scientific">Chromera velia CCMP2878</name>
    <dbReference type="NCBI Taxonomy" id="1169474"/>
    <lineage>
        <taxon>Eukaryota</taxon>
        <taxon>Sar</taxon>
        <taxon>Alveolata</taxon>
        <taxon>Colpodellida</taxon>
        <taxon>Chromeraceae</taxon>
        <taxon>Chromera</taxon>
    </lineage>
</organism>
<dbReference type="EMBL" id="CDMZ01005703">
    <property type="protein sequence ID" value="CEM53535.1"/>
    <property type="molecule type" value="Genomic_DNA"/>
</dbReference>
<sequence length="254" mass="26794">MVRHAIVTGCGRAAGIGSSVVKKLAAHGWHISCCDVSCEPAFQQSLTSLGTSVVSFYPVDLTDSSAVSSFVQKAVEAFGPVHLLVNNAAVSNPYLQVEDPANTSILTEFQRVLSINLVAPFNLSRLVLPHMPDGDAAIVHVASTRARQSEPDSEAYAASKGGLCALAHAQAASLGPRKIRVNAILPGWIDTSTAGPTALRKEDHAWHSVGRVGLPDDVAEAVLFLADGRRSGFITGQDLVVDGGVSTRMRYPEE</sequence>
<dbReference type="Pfam" id="PF13561">
    <property type="entry name" value="adh_short_C2"/>
    <property type="match status" value="1"/>
</dbReference>
<gene>
    <name evidence="3" type="ORF">Cvel_12042</name>
</gene>
<proteinExistence type="inferred from homology"/>
<name>A0A0G4I910_9ALVE</name>
<dbReference type="InterPro" id="IPR020904">
    <property type="entry name" value="Sc_DH/Rdtase_CS"/>
</dbReference>
<dbReference type="Gene3D" id="3.40.50.720">
    <property type="entry name" value="NAD(P)-binding Rossmann-like Domain"/>
    <property type="match status" value="1"/>
</dbReference>
<dbReference type="PANTHER" id="PTHR24321:SF8">
    <property type="entry name" value="ESTRADIOL 17-BETA-DEHYDROGENASE 8-RELATED"/>
    <property type="match status" value="1"/>
</dbReference>
<evidence type="ECO:0000313" key="3">
    <source>
        <dbReference type="EMBL" id="CEM53535.1"/>
    </source>
</evidence>
<dbReference type="PRINTS" id="PR00080">
    <property type="entry name" value="SDRFAMILY"/>
</dbReference>
<keyword evidence="2" id="KW-0560">Oxidoreductase</keyword>
<evidence type="ECO:0000256" key="2">
    <source>
        <dbReference type="ARBA" id="ARBA00023002"/>
    </source>
</evidence>
<evidence type="ECO:0000256" key="1">
    <source>
        <dbReference type="ARBA" id="ARBA00006484"/>
    </source>
</evidence>